<accession>A0A0W1R6E1</accession>
<name>A0A0W1R6E1_9EURY</name>
<sequence>MDGHLPGEFPRSEKQHFAAFVVASVVYTDGRRIATFTSEDLGFHFLIPIVEGVVAVRTDVDATAGLWFTEGVDEFTKAGTRIDEHNGSFTVAVERGGLTPGALAGHQVMMLTGA</sequence>
<keyword evidence="2" id="KW-1185">Reference proteome</keyword>
<dbReference type="RefSeq" id="WP_058582141.1">
    <property type="nucleotide sequence ID" value="NZ_LOPU01000029.1"/>
</dbReference>
<dbReference type="EMBL" id="LOPU01000029">
    <property type="protein sequence ID" value="KTG08989.1"/>
    <property type="molecule type" value="Genomic_DNA"/>
</dbReference>
<reference evidence="1 2" key="1">
    <citation type="submission" date="2015-12" db="EMBL/GenBank/DDBJ databases">
        <title>Haloprofundus marisrubri gen. nov., sp. nov., an extremely halophilic archaeon isolated from the Discovery deep brine-seawater interface in the Red Sea.</title>
        <authorList>
            <person name="Zhang G."/>
            <person name="Stingl U."/>
            <person name="Rashid M."/>
        </authorList>
    </citation>
    <scope>NUCLEOTIDE SEQUENCE [LARGE SCALE GENOMIC DNA]</scope>
    <source>
        <strain evidence="1 2">SB9</strain>
    </source>
</reference>
<gene>
    <name evidence="1" type="ORF">AUR64_14380</name>
</gene>
<dbReference type="Proteomes" id="UP000054387">
    <property type="component" value="Unassembled WGS sequence"/>
</dbReference>
<proteinExistence type="predicted"/>
<dbReference type="STRING" id="1514971.AUR64_14380"/>
<evidence type="ECO:0000313" key="2">
    <source>
        <dbReference type="Proteomes" id="UP000054387"/>
    </source>
</evidence>
<organism evidence="1 2">
    <name type="scientific">Haloprofundus marisrubri</name>
    <dbReference type="NCBI Taxonomy" id="1514971"/>
    <lineage>
        <taxon>Archaea</taxon>
        <taxon>Methanobacteriati</taxon>
        <taxon>Methanobacteriota</taxon>
        <taxon>Stenosarchaea group</taxon>
        <taxon>Halobacteria</taxon>
        <taxon>Halobacteriales</taxon>
        <taxon>Haloferacaceae</taxon>
        <taxon>Haloprofundus</taxon>
    </lineage>
</organism>
<dbReference type="AlphaFoldDB" id="A0A0W1R6E1"/>
<comment type="caution">
    <text evidence="1">The sequence shown here is derived from an EMBL/GenBank/DDBJ whole genome shotgun (WGS) entry which is preliminary data.</text>
</comment>
<protein>
    <submittedName>
        <fullName evidence="1">Uncharacterized protein</fullName>
    </submittedName>
</protein>
<evidence type="ECO:0000313" key="1">
    <source>
        <dbReference type="EMBL" id="KTG08989.1"/>
    </source>
</evidence>